<keyword evidence="3" id="KW-0813">Transport</keyword>
<dbReference type="Gene3D" id="1.20.1600.10">
    <property type="entry name" value="Outer membrane efflux proteins (OEP)"/>
    <property type="match status" value="1"/>
</dbReference>
<keyword evidence="8" id="KW-0732">Signal</keyword>
<dbReference type="Proteomes" id="UP000570474">
    <property type="component" value="Unassembled WGS sequence"/>
</dbReference>
<reference evidence="9 10" key="1">
    <citation type="submission" date="2020-04" db="EMBL/GenBank/DDBJ databases">
        <authorList>
            <person name="Yin C."/>
        </authorList>
    </citation>
    <scope>NUCLEOTIDE SEQUENCE [LARGE SCALE GENOMIC DNA]</scope>
    <source>
        <strain evidence="9 10">Ae27</strain>
    </source>
</reference>
<dbReference type="Pfam" id="PF02321">
    <property type="entry name" value="OEP"/>
    <property type="match status" value="1"/>
</dbReference>
<evidence type="ECO:0000256" key="1">
    <source>
        <dbReference type="ARBA" id="ARBA00004442"/>
    </source>
</evidence>
<keyword evidence="6" id="KW-0472">Membrane</keyword>
<dbReference type="PANTHER" id="PTHR30026:SF20">
    <property type="entry name" value="OUTER MEMBRANE PROTEIN TOLC"/>
    <property type="match status" value="1"/>
</dbReference>
<dbReference type="GO" id="GO:1990281">
    <property type="term" value="C:efflux pump complex"/>
    <property type="evidence" value="ECO:0007669"/>
    <property type="project" value="TreeGrafter"/>
</dbReference>
<keyword evidence="10" id="KW-1185">Reference proteome</keyword>
<comment type="subcellular location">
    <subcellularLocation>
        <location evidence="1">Cell outer membrane</location>
    </subcellularLocation>
</comment>
<dbReference type="InterPro" id="IPR051906">
    <property type="entry name" value="TolC-like"/>
</dbReference>
<proteinExistence type="inferred from homology"/>
<keyword evidence="4" id="KW-1134">Transmembrane beta strand</keyword>
<evidence type="ECO:0000256" key="4">
    <source>
        <dbReference type="ARBA" id="ARBA00022452"/>
    </source>
</evidence>
<evidence type="ECO:0000256" key="2">
    <source>
        <dbReference type="ARBA" id="ARBA00007613"/>
    </source>
</evidence>
<evidence type="ECO:0000256" key="7">
    <source>
        <dbReference type="ARBA" id="ARBA00023237"/>
    </source>
</evidence>
<name>A0A847RUJ8_9BACT</name>
<accession>A0A847RUJ8</accession>
<dbReference type="GO" id="GO:0009279">
    <property type="term" value="C:cell outer membrane"/>
    <property type="evidence" value="ECO:0007669"/>
    <property type="project" value="UniProtKB-SubCell"/>
</dbReference>
<evidence type="ECO:0000256" key="3">
    <source>
        <dbReference type="ARBA" id="ARBA00022448"/>
    </source>
</evidence>
<evidence type="ECO:0000256" key="6">
    <source>
        <dbReference type="ARBA" id="ARBA00023136"/>
    </source>
</evidence>
<dbReference type="RefSeq" id="WP_168871561.1">
    <property type="nucleotide sequence ID" value="NZ_JABAIA010000002.1"/>
</dbReference>
<feature type="chain" id="PRO_5032691819" evidence="8">
    <location>
        <begin position="24"/>
        <end position="441"/>
    </location>
</feature>
<evidence type="ECO:0000313" key="9">
    <source>
        <dbReference type="EMBL" id="NLR65554.1"/>
    </source>
</evidence>
<dbReference type="GO" id="GO:0015562">
    <property type="term" value="F:efflux transmembrane transporter activity"/>
    <property type="evidence" value="ECO:0007669"/>
    <property type="project" value="InterPro"/>
</dbReference>
<dbReference type="GO" id="GO:0015288">
    <property type="term" value="F:porin activity"/>
    <property type="evidence" value="ECO:0007669"/>
    <property type="project" value="TreeGrafter"/>
</dbReference>
<dbReference type="InterPro" id="IPR003423">
    <property type="entry name" value="OMP_efflux"/>
</dbReference>
<comment type="caution">
    <text evidence="9">The sequence shown here is derived from an EMBL/GenBank/DDBJ whole genome shotgun (WGS) entry which is preliminary data.</text>
</comment>
<feature type="signal peptide" evidence="8">
    <location>
        <begin position="1"/>
        <end position="23"/>
    </location>
</feature>
<dbReference type="EMBL" id="JABAIA010000002">
    <property type="protein sequence ID" value="NLR65554.1"/>
    <property type="molecule type" value="Genomic_DNA"/>
</dbReference>
<comment type="similarity">
    <text evidence="2">Belongs to the outer membrane factor (OMF) (TC 1.B.17) family.</text>
</comment>
<gene>
    <name evidence="9" type="ORF">HGH92_14660</name>
</gene>
<evidence type="ECO:0000256" key="5">
    <source>
        <dbReference type="ARBA" id="ARBA00022692"/>
    </source>
</evidence>
<organism evidence="9 10">
    <name type="scientific">Chitinophaga varians</name>
    <dbReference type="NCBI Taxonomy" id="2202339"/>
    <lineage>
        <taxon>Bacteria</taxon>
        <taxon>Pseudomonadati</taxon>
        <taxon>Bacteroidota</taxon>
        <taxon>Chitinophagia</taxon>
        <taxon>Chitinophagales</taxon>
        <taxon>Chitinophagaceae</taxon>
        <taxon>Chitinophaga</taxon>
    </lineage>
</organism>
<evidence type="ECO:0000313" key="10">
    <source>
        <dbReference type="Proteomes" id="UP000570474"/>
    </source>
</evidence>
<dbReference type="AlphaFoldDB" id="A0A847RUJ8"/>
<keyword evidence="5" id="KW-0812">Transmembrane</keyword>
<keyword evidence="7" id="KW-0998">Cell outer membrane</keyword>
<evidence type="ECO:0000256" key="8">
    <source>
        <dbReference type="SAM" id="SignalP"/>
    </source>
</evidence>
<dbReference type="SUPFAM" id="SSF56954">
    <property type="entry name" value="Outer membrane efflux proteins (OEP)"/>
    <property type="match status" value="1"/>
</dbReference>
<sequence>MTLLKKRLLWCIPVMLVANAARAQLRFASLQDIWAYAEQHNIQLKSAHLNGLIAGINIKQAYGAMLPVVTATGGYTDNIKIQPTLIPEKLLRPNVPDGVFTEATFGRRFIYNGGIFAQFDILNIQDWYAIRRARLNDAISRFNIANVKMGLYQQLADTYYACMLLTEAERLSRENLKTTTAIYELADNKFHEGVISEATINTVLINREKAGKSLDAATQHRQLQLNNLQLLLNVSDSIVLTGNPDEGTLTDAEDSFPTDPAIKLSDARMQLSENELRNARAALAPTLSAIYQYNLQLSTSEFLKSKDGNTMPQQYWGLRLTAPLFAGKTRLYNIQKAKIDYDIQQKEHHHTRLQSDINNKNLLLAYKASLKTYEKAKNILALYQSNDAHATRKFNEGIISLDERLKSYSDLIINQNEYLQNMSDYFIQQYLLKIRQTNFVE</sequence>
<dbReference type="PANTHER" id="PTHR30026">
    <property type="entry name" value="OUTER MEMBRANE PROTEIN TOLC"/>
    <property type="match status" value="1"/>
</dbReference>
<protein>
    <submittedName>
        <fullName evidence="9">TolC family protein</fullName>
    </submittedName>
</protein>